<evidence type="ECO:0000256" key="5">
    <source>
        <dbReference type="ARBA" id="ARBA00023242"/>
    </source>
</evidence>
<dbReference type="PANTHER" id="PTHR47660">
    <property type="entry name" value="TRANSCRIPTION FACTOR WITH C2H2 AND ZN(2)-CYS(6) DNA BINDING DOMAIN (EUROFUNG)-RELATED-RELATED"/>
    <property type="match status" value="1"/>
</dbReference>
<organism evidence="7 8">
    <name type="scientific">Diaporthe vaccinii</name>
    <dbReference type="NCBI Taxonomy" id="105482"/>
    <lineage>
        <taxon>Eukaryota</taxon>
        <taxon>Fungi</taxon>
        <taxon>Dikarya</taxon>
        <taxon>Ascomycota</taxon>
        <taxon>Pezizomycotina</taxon>
        <taxon>Sordariomycetes</taxon>
        <taxon>Sordariomycetidae</taxon>
        <taxon>Diaporthales</taxon>
        <taxon>Diaporthaceae</taxon>
        <taxon>Diaporthe</taxon>
        <taxon>Diaporthe eres species complex</taxon>
    </lineage>
</organism>
<comment type="caution">
    <text evidence="7">The sequence shown here is derived from an EMBL/GenBank/DDBJ whole genome shotgun (WGS) entry which is preliminary data.</text>
</comment>
<reference evidence="7 8" key="1">
    <citation type="submission" date="2024-03" db="EMBL/GenBank/DDBJ databases">
        <title>A high-quality draft genome sequence of Diaporthe vaccinii, a causative agent of upright dieback and viscid rot disease in cranberry plants.</title>
        <authorList>
            <person name="Sarrasin M."/>
            <person name="Lang B.F."/>
            <person name="Burger G."/>
        </authorList>
    </citation>
    <scope>NUCLEOTIDE SEQUENCE [LARGE SCALE GENOMIC DNA]</scope>
    <source>
        <strain evidence="7 8">IS7</strain>
    </source>
</reference>
<keyword evidence="2" id="KW-0862">Zinc</keyword>
<accession>A0ABR4ECC6</accession>
<dbReference type="EMBL" id="JBAWTH010000070">
    <property type="protein sequence ID" value="KAL2280081.1"/>
    <property type="molecule type" value="Genomic_DNA"/>
</dbReference>
<dbReference type="CDD" id="cd00067">
    <property type="entry name" value="GAL4"/>
    <property type="match status" value="1"/>
</dbReference>
<keyword evidence="5" id="KW-0539">Nucleus</keyword>
<evidence type="ECO:0000256" key="4">
    <source>
        <dbReference type="ARBA" id="ARBA00023163"/>
    </source>
</evidence>
<evidence type="ECO:0000256" key="1">
    <source>
        <dbReference type="ARBA" id="ARBA00022723"/>
    </source>
</evidence>
<sequence>MPPSRSRLEREDPPPRRKSCHACVKAKRRCVSNQKQPACMRCSQRRIACYYPSRPARTEAAPTDPSHGPLAAPGSDFHLDGADVDGTLMDFLVPSCHTKPVNHLWTIPAEIPDQSTQVADAPSLGLAVDGRDILGDGNVDAELFFDFADSTPTGKDIAVRPPLGFSAAPRRLDLAGLHAALETNFSYAMDKIREAPSTMLLENQTPWCHPLLYRENMPRVMQEAVSACALHASKNAVNSRVIMRCIETKVDDLLSSAPQPGLLNALARTQALLLYQTIRYFDGDVLARSSADATFCELESSIHALHELVSWDTASSPDTWLTTPSCHVDNPSLSLSQPSREFWRAWADQESARRTFLVASFFVHIWKMLTGQPLVQRWDDQELKRQCWTLSAHLWGAGDVLDFAAAWRDKRHRVVRRGTIRSTMMDAEAGDVEAFGKMLMTAALGVDETENRLASMGEKL</sequence>
<dbReference type="InterPro" id="IPR001138">
    <property type="entry name" value="Zn2Cys6_DnaBD"/>
</dbReference>
<keyword evidence="4" id="KW-0804">Transcription</keyword>
<gene>
    <name evidence="7" type="ORF">FJTKL_13024</name>
</gene>
<keyword evidence="8" id="KW-1185">Reference proteome</keyword>
<proteinExistence type="predicted"/>
<name>A0ABR4ECC6_9PEZI</name>
<dbReference type="InterPro" id="IPR036864">
    <property type="entry name" value="Zn2-C6_fun-type_DNA-bd_sf"/>
</dbReference>
<dbReference type="PROSITE" id="PS50048">
    <property type="entry name" value="ZN2_CY6_FUNGAL_2"/>
    <property type="match status" value="1"/>
</dbReference>
<keyword evidence="3" id="KW-0805">Transcription regulation</keyword>
<dbReference type="SUPFAM" id="SSF57701">
    <property type="entry name" value="Zn2/Cys6 DNA-binding domain"/>
    <property type="match status" value="1"/>
</dbReference>
<dbReference type="PANTHER" id="PTHR47660:SF2">
    <property type="entry name" value="TRANSCRIPTION FACTOR WITH C2H2 AND ZN(2)-CYS(6) DNA BINDING DOMAIN (EUROFUNG)"/>
    <property type="match status" value="1"/>
</dbReference>
<protein>
    <recommendedName>
        <fullName evidence="6">Zn(2)-C6 fungal-type domain-containing protein</fullName>
    </recommendedName>
</protein>
<evidence type="ECO:0000313" key="7">
    <source>
        <dbReference type="EMBL" id="KAL2280081.1"/>
    </source>
</evidence>
<evidence type="ECO:0000313" key="8">
    <source>
        <dbReference type="Proteomes" id="UP001600888"/>
    </source>
</evidence>
<keyword evidence="1" id="KW-0479">Metal-binding</keyword>
<feature type="domain" description="Zn(2)-C6 fungal-type" evidence="6">
    <location>
        <begin position="19"/>
        <end position="51"/>
    </location>
</feature>
<evidence type="ECO:0000256" key="2">
    <source>
        <dbReference type="ARBA" id="ARBA00022833"/>
    </source>
</evidence>
<evidence type="ECO:0000259" key="6">
    <source>
        <dbReference type="PROSITE" id="PS50048"/>
    </source>
</evidence>
<evidence type="ECO:0000256" key="3">
    <source>
        <dbReference type="ARBA" id="ARBA00023015"/>
    </source>
</evidence>
<dbReference type="Proteomes" id="UP001600888">
    <property type="component" value="Unassembled WGS sequence"/>
</dbReference>